<gene>
    <name evidence="7" type="ORF">EVOR1521_LOCUS13165</name>
</gene>
<evidence type="ECO:0000256" key="2">
    <source>
        <dbReference type="ARBA" id="ARBA00022771"/>
    </source>
</evidence>
<dbReference type="Pfam" id="PF01428">
    <property type="entry name" value="zf-AN1"/>
    <property type="match status" value="2"/>
</dbReference>
<dbReference type="Proteomes" id="UP001178507">
    <property type="component" value="Unassembled WGS sequence"/>
</dbReference>
<feature type="domain" description="AN1-type" evidence="6">
    <location>
        <begin position="19"/>
        <end position="67"/>
    </location>
</feature>
<organism evidence="7 8">
    <name type="scientific">Effrenium voratum</name>
    <dbReference type="NCBI Taxonomy" id="2562239"/>
    <lineage>
        <taxon>Eukaryota</taxon>
        <taxon>Sar</taxon>
        <taxon>Alveolata</taxon>
        <taxon>Dinophyceae</taxon>
        <taxon>Suessiales</taxon>
        <taxon>Symbiodiniaceae</taxon>
        <taxon>Effrenium</taxon>
    </lineage>
</organism>
<feature type="region of interest" description="Disordered" evidence="5">
    <location>
        <begin position="340"/>
        <end position="367"/>
    </location>
</feature>
<dbReference type="Gene3D" id="4.10.1110.10">
    <property type="entry name" value="AN1-like Zinc finger"/>
    <property type="match status" value="2"/>
</dbReference>
<accession>A0AA36IGT0</accession>
<evidence type="ECO:0000256" key="3">
    <source>
        <dbReference type="ARBA" id="ARBA00022833"/>
    </source>
</evidence>
<dbReference type="CDD" id="cd09212">
    <property type="entry name" value="PUB"/>
    <property type="match status" value="1"/>
</dbReference>
<dbReference type="PROSITE" id="PS51039">
    <property type="entry name" value="ZF_AN1"/>
    <property type="match status" value="1"/>
</dbReference>
<evidence type="ECO:0000256" key="4">
    <source>
        <dbReference type="PROSITE-ProRule" id="PRU00449"/>
    </source>
</evidence>
<dbReference type="EMBL" id="CAUJNA010001446">
    <property type="protein sequence ID" value="CAJ1387008.1"/>
    <property type="molecule type" value="Genomic_DNA"/>
</dbReference>
<reference evidence="7" key="1">
    <citation type="submission" date="2023-08" db="EMBL/GenBank/DDBJ databases">
        <authorList>
            <person name="Chen Y."/>
            <person name="Shah S."/>
            <person name="Dougan E. K."/>
            <person name="Thang M."/>
            <person name="Chan C."/>
        </authorList>
    </citation>
    <scope>NUCLEOTIDE SEQUENCE</scope>
</reference>
<protein>
    <recommendedName>
        <fullName evidence="6">AN1-type domain-containing protein</fullName>
    </recommendedName>
</protein>
<dbReference type="GO" id="GO:0005737">
    <property type="term" value="C:cytoplasm"/>
    <property type="evidence" value="ECO:0007669"/>
    <property type="project" value="TreeGrafter"/>
</dbReference>
<comment type="caution">
    <text evidence="7">The sequence shown here is derived from an EMBL/GenBank/DDBJ whole genome shotgun (WGS) entry which is preliminary data.</text>
</comment>
<name>A0AA36IGT0_9DINO</name>
<dbReference type="Gene3D" id="1.20.58.2190">
    <property type="match status" value="1"/>
</dbReference>
<proteinExistence type="predicted"/>
<keyword evidence="2 4" id="KW-0863">Zinc-finger</keyword>
<dbReference type="InterPro" id="IPR018997">
    <property type="entry name" value="PUB_domain"/>
</dbReference>
<dbReference type="SUPFAM" id="SSF118310">
    <property type="entry name" value="AN1-like Zinc finger"/>
    <property type="match status" value="2"/>
</dbReference>
<keyword evidence="8" id="KW-1185">Reference proteome</keyword>
<keyword evidence="1" id="KW-0479">Metal-binding</keyword>
<sequence>MFQAEKAAETEFRDAEGYNLVGACCSLDTCGLRDFLPFICRCCGRKFCQDHADPEKHACPASVESRGMLASICQCGATVKFEDRPGAEEEAMAAHQKVCRSQPEPARELCPAEGCRKKLTAMNSVVCTECKTKVCLKHRFEDQHPCRESKGQWLARLSKPATNGAVANGAGGCAPKAQNWGSGASGRRSEEPEAAKDAKEFGFLGFGELQKLRAQLGGTEEQKANCLQTLRKLLSNVAADPTNEKFRTVKRENKAIKEKILDVPGGEELMKGLGFIDAESSLQLPAAVRAERIQALLRLVLPMDELVLTEMRFLDALCLEPLKEVDLARLAACRVGCAKPSRAPARSRAETETADGRRVGRARAEVE</sequence>
<dbReference type="PANTHER" id="PTHR14677">
    <property type="entry name" value="ARSENITE INDUCUBLE RNA ASSOCIATED PROTEIN AIP-1-RELATED"/>
    <property type="match status" value="1"/>
</dbReference>
<dbReference type="GO" id="GO:0008270">
    <property type="term" value="F:zinc ion binding"/>
    <property type="evidence" value="ECO:0007669"/>
    <property type="project" value="UniProtKB-KW"/>
</dbReference>
<dbReference type="AlphaFoldDB" id="A0AA36IGT0"/>
<dbReference type="SMART" id="SM00154">
    <property type="entry name" value="ZnF_AN1"/>
    <property type="match status" value="2"/>
</dbReference>
<dbReference type="InterPro" id="IPR035896">
    <property type="entry name" value="AN1-like_Znf"/>
</dbReference>
<dbReference type="InterPro" id="IPR000058">
    <property type="entry name" value="Znf_AN1"/>
</dbReference>
<evidence type="ECO:0000256" key="5">
    <source>
        <dbReference type="SAM" id="MobiDB-lite"/>
    </source>
</evidence>
<dbReference type="PANTHER" id="PTHR14677:SF20">
    <property type="entry name" value="ZINC FINGER AN1-TYPE CONTAINING 2A-RELATED"/>
    <property type="match status" value="1"/>
</dbReference>
<evidence type="ECO:0000259" key="6">
    <source>
        <dbReference type="PROSITE" id="PS51039"/>
    </source>
</evidence>
<dbReference type="InterPro" id="IPR036339">
    <property type="entry name" value="PUB-like_dom_sf"/>
</dbReference>
<keyword evidence="3" id="KW-0862">Zinc</keyword>
<feature type="compositionally biased region" description="Basic and acidic residues" evidence="5">
    <location>
        <begin position="347"/>
        <end position="367"/>
    </location>
</feature>
<dbReference type="SUPFAM" id="SSF143503">
    <property type="entry name" value="PUG domain-like"/>
    <property type="match status" value="1"/>
</dbReference>
<evidence type="ECO:0000313" key="8">
    <source>
        <dbReference type="Proteomes" id="UP001178507"/>
    </source>
</evidence>
<dbReference type="SMART" id="SM00580">
    <property type="entry name" value="PUG"/>
    <property type="match status" value="1"/>
</dbReference>
<dbReference type="Pfam" id="PF09409">
    <property type="entry name" value="PUB"/>
    <property type="match status" value="1"/>
</dbReference>
<evidence type="ECO:0000256" key="1">
    <source>
        <dbReference type="ARBA" id="ARBA00022723"/>
    </source>
</evidence>
<evidence type="ECO:0000313" key="7">
    <source>
        <dbReference type="EMBL" id="CAJ1387008.1"/>
    </source>
</evidence>